<evidence type="ECO:0000256" key="1">
    <source>
        <dbReference type="SAM" id="MobiDB-lite"/>
    </source>
</evidence>
<proteinExistence type="predicted"/>
<gene>
    <name evidence="2" type="ORF">RFULGI_LOCUS9292</name>
</gene>
<evidence type="ECO:0000313" key="2">
    <source>
        <dbReference type="EMBL" id="CAG8672714.1"/>
    </source>
</evidence>
<feature type="non-terminal residue" evidence="2">
    <location>
        <position position="1"/>
    </location>
</feature>
<dbReference type="Proteomes" id="UP000789396">
    <property type="component" value="Unassembled WGS sequence"/>
</dbReference>
<organism evidence="2 3">
    <name type="scientific">Racocetra fulgida</name>
    <dbReference type="NCBI Taxonomy" id="60492"/>
    <lineage>
        <taxon>Eukaryota</taxon>
        <taxon>Fungi</taxon>
        <taxon>Fungi incertae sedis</taxon>
        <taxon>Mucoromycota</taxon>
        <taxon>Glomeromycotina</taxon>
        <taxon>Glomeromycetes</taxon>
        <taxon>Diversisporales</taxon>
        <taxon>Gigasporaceae</taxon>
        <taxon>Racocetra</taxon>
    </lineage>
</organism>
<accession>A0A9N9HDV0</accession>
<evidence type="ECO:0000313" key="3">
    <source>
        <dbReference type="Proteomes" id="UP000789396"/>
    </source>
</evidence>
<protein>
    <submittedName>
        <fullName evidence="2">17712_t:CDS:1</fullName>
    </submittedName>
</protein>
<feature type="region of interest" description="Disordered" evidence="1">
    <location>
        <begin position="23"/>
        <end position="43"/>
    </location>
</feature>
<dbReference type="OrthoDB" id="10385267at2759"/>
<sequence>HRKQINEYLKRSNQVSELKSIKKEMGDQTSKLESVEPETRDQASKLKSVKMEIEDQVSELESEIRIKHWKVLKWKTPELE</sequence>
<reference evidence="2" key="1">
    <citation type="submission" date="2021-06" db="EMBL/GenBank/DDBJ databases">
        <authorList>
            <person name="Kallberg Y."/>
            <person name="Tangrot J."/>
            <person name="Rosling A."/>
        </authorList>
    </citation>
    <scope>NUCLEOTIDE SEQUENCE</scope>
    <source>
        <strain evidence="2">IN212</strain>
    </source>
</reference>
<dbReference type="AlphaFoldDB" id="A0A9N9HDV0"/>
<name>A0A9N9HDV0_9GLOM</name>
<dbReference type="EMBL" id="CAJVPZ010016340">
    <property type="protein sequence ID" value="CAG8672714.1"/>
    <property type="molecule type" value="Genomic_DNA"/>
</dbReference>
<comment type="caution">
    <text evidence="2">The sequence shown here is derived from an EMBL/GenBank/DDBJ whole genome shotgun (WGS) entry which is preliminary data.</text>
</comment>
<keyword evidence="3" id="KW-1185">Reference proteome</keyword>
<feature type="compositionally biased region" description="Basic and acidic residues" evidence="1">
    <location>
        <begin position="33"/>
        <end position="43"/>
    </location>
</feature>